<feature type="domain" description="Alpha-D-phosphohexomutase alpha/beta/alpha" evidence="13">
    <location>
        <begin position="51"/>
        <end position="93"/>
    </location>
</feature>
<reference evidence="17" key="4">
    <citation type="submission" date="2018-11" db="EMBL/GenBank/DDBJ databases">
        <title>Characterization of plant carbon substrate utilization by Auxenochlorella protothecoides.</title>
        <authorList>
            <person name="Vogler B.W."/>
            <person name="Starkenburg S.R."/>
            <person name="Sudasinghe N."/>
            <person name="Schambach J.Y."/>
            <person name="Rollin J.A."/>
            <person name="Pattathil S."/>
            <person name="Barry A.N."/>
        </authorList>
    </citation>
    <scope>NUCLEOTIDE SEQUENCE [LARGE SCALE GENOMIC DNA]</scope>
    <source>
        <strain evidence="17">UTEX 25</strain>
    </source>
</reference>
<keyword evidence="18" id="KW-1185">Reference proteome</keyword>
<accession>A0A087SD38</accession>
<dbReference type="InterPro" id="IPR036900">
    <property type="entry name" value="A-D-PHexomutase_C_sf"/>
</dbReference>
<keyword evidence="7" id="KW-0479">Metal-binding</keyword>
<protein>
    <recommendedName>
        <fullName evidence="5">phosphoacetylglucosamine mutase</fullName>
        <ecNumber evidence="5">5.4.2.3</ecNumber>
    </recommendedName>
    <alternativeName>
        <fullName evidence="11">Acetylglucosamine phosphomutase</fullName>
    </alternativeName>
    <alternativeName>
        <fullName evidence="10">N-acetylglucosamine-phosphate mutase</fullName>
    </alternativeName>
</protein>
<dbReference type="RefSeq" id="XP_011396516.1">
    <property type="nucleotide sequence ID" value="XM_011398214.1"/>
</dbReference>
<reference evidence="17" key="3">
    <citation type="submission" date="2018-10" db="EMBL/GenBank/DDBJ databases">
        <authorList>
            <person name="Hovde B."/>
            <person name="Zhang X."/>
        </authorList>
    </citation>
    <scope>NUCLEOTIDE SEQUENCE [LARGE SCALE GENOMIC DNA]</scope>
    <source>
        <strain evidence="17">UTEX 25</strain>
    </source>
</reference>
<dbReference type="AlphaFoldDB" id="A0A087SD38"/>
<evidence type="ECO:0000259" key="15">
    <source>
        <dbReference type="Pfam" id="PF21405"/>
    </source>
</evidence>
<feature type="domain" description="Alpha-D-phosphohexomutase C-terminal" evidence="12">
    <location>
        <begin position="516"/>
        <end position="569"/>
    </location>
</feature>
<dbReference type="InterPro" id="IPR049022">
    <property type="entry name" value="AMG1_III"/>
</dbReference>
<evidence type="ECO:0000259" key="12">
    <source>
        <dbReference type="Pfam" id="PF00408"/>
    </source>
</evidence>
<dbReference type="EMBL" id="QOKY01000215">
    <property type="protein sequence ID" value="RMZ52088.1"/>
    <property type="molecule type" value="Genomic_DNA"/>
</dbReference>
<dbReference type="EC" id="5.4.2.3" evidence="5"/>
<gene>
    <name evidence="17" type="ORF">APUTEX25_001282</name>
    <name evidence="16" type="ORF">F751_2901</name>
</gene>
<evidence type="ECO:0000256" key="4">
    <source>
        <dbReference type="ARBA" id="ARBA00010231"/>
    </source>
</evidence>
<comment type="pathway">
    <text evidence="3">Nucleotide-sugar biosynthesis; UDP-N-acetyl-alpha-D-glucosamine biosynthesis; N-acetyl-alpha-D-glucosamine 1-phosphate from alpha-D-glucosamine 6-phosphate (route I): step 2/2.</text>
</comment>
<evidence type="ECO:0000313" key="18">
    <source>
        <dbReference type="Proteomes" id="UP000028924"/>
    </source>
</evidence>
<evidence type="ECO:0000259" key="14">
    <source>
        <dbReference type="Pfam" id="PF21404"/>
    </source>
</evidence>
<keyword evidence="9" id="KW-0413">Isomerase</keyword>
<evidence type="ECO:0000259" key="13">
    <source>
        <dbReference type="Pfam" id="PF02878"/>
    </source>
</evidence>
<evidence type="ECO:0000256" key="9">
    <source>
        <dbReference type="ARBA" id="ARBA00023235"/>
    </source>
</evidence>
<dbReference type="Pfam" id="PF21405">
    <property type="entry name" value="AMG1_II"/>
    <property type="match status" value="1"/>
</dbReference>
<dbReference type="InterPro" id="IPR016055">
    <property type="entry name" value="A-D-PHexomutase_a/b/a-I/II/III"/>
</dbReference>
<dbReference type="Pfam" id="PF21404">
    <property type="entry name" value="AMG1_III"/>
    <property type="match status" value="1"/>
</dbReference>
<dbReference type="GeneID" id="23614292"/>
<keyword evidence="6" id="KW-0597">Phosphoprotein</keyword>
<dbReference type="Gene3D" id="3.40.120.10">
    <property type="entry name" value="Alpha-D-Glucose-1,6-Bisphosphate, subunit A, domain 3"/>
    <property type="match status" value="3"/>
</dbReference>
<reference evidence="19" key="2">
    <citation type="journal article" date="2018" name="Algal Res.">
        <title>Characterization of plant carbon substrate utilization by Auxenochlorella protothecoides.</title>
        <authorList>
            <person name="Vogler B.W."/>
            <person name="Starkenburg S.R."/>
            <person name="Sudasinghe N."/>
            <person name="Schambach J.Y."/>
            <person name="Rollin J.A."/>
            <person name="Pattathil S."/>
            <person name="Barry A.N."/>
        </authorList>
    </citation>
    <scope>NUCLEOTIDE SEQUENCE [LARGE SCALE GENOMIC DNA]</scope>
    <source>
        <strain evidence="19">UTEX 25</strain>
    </source>
</reference>
<evidence type="ECO:0000256" key="10">
    <source>
        <dbReference type="ARBA" id="ARBA00031926"/>
    </source>
</evidence>
<reference evidence="16 18" key="1">
    <citation type="journal article" date="2014" name="BMC Genomics">
        <title>Oil accumulation mechanisms of the oleaginous microalga Chlorella protothecoides revealed through its genome, transcriptomes, and proteomes.</title>
        <authorList>
            <person name="Gao C."/>
            <person name="Wang Y."/>
            <person name="Shen Y."/>
            <person name="Yan D."/>
            <person name="He X."/>
            <person name="Dai J."/>
            <person name="Wu Q."/>
        </authorList>
    </citation>
    <scope>NUCLEOTIDE SEQUENCE [LARGE SCALE GENOMIC DNA]</scope>
    <source>
        <strain evidence="16 18">0710</strain>
    </source>
</reference>
<dbReference type="KEGG" id="apro:F751_2901"/>
<sequence length="578" mass="59554">MASSLRLDDALRSAAQAYLKPPGFRPFYGTAGYRALAPLLPSTVFRCGVLMAVRSLLLDAPTGICITASHNPAPDNGVKLVEPTGEMLTRSWEAHADSLACAESTEAFLAAFAALLEAEGIVLPPSSSSQSHAGVYIAHDTRPSSPGLAEAARVGAAALGVPTHDLGLLTTPQLHWAVARTAPGEHFNEDDYFAELAGAYAALVSRAATGGGAEPADGGAEPADVSVTGRAPLPSTPTVLHVDCANGVGAPKLLALADRCTAAGLHLTLHNTGEGALNGRCGADFVQKARLLPDGLEGAGPSYPCCSLDGDADRIVFFVPGTGAGLTLLDGDRIAALAALLCADLAAALPRGLSPAIGVVQTAYANGAATRYLTEALRLPVTVTPTGVKHLHAAAHAHDVGIYFEANGHGTVLFAPAYLLRLKEFVQAGANADDEDPTIARAVESGRDLLALSLLVNQTVGDALSILLLVVVALRRRGWTLEDWAGIYRDLPSRQSVRSVADRSVIVTADAERRVARPAALQPAIDAAVAAAPQGRAFVRPSGTEDVVRIYAEAATQEDADALAAEVSDLVALHAGGL</sequence>
<dbReference type="GO" id="GO:0005975">
    <property type="term" value="P:carbohydrate metabolic process"/>
    <property type="evidence" value="ECO:0007669"/>
    <property type="project" value="InterPro"/>
</dbReference>
<evidence type="ECO:0000256" key="3">
    <source>
        <dbReference type="ARBA" id="ARBA00004865"/>
    </source>
</evidence>
<dbReference type="PANTHER" id="PTHR45955:SF1">
    <property type="entry name" value="PHOSPHOACETYLGLUCOSAMINE MUTASE"/>
    <property type="match status" value="1"/>
</dbReference>
<dbReference type="InterPro" id="IPR005843">
    <property type="entry name" value="A-D-PHexomutase_C"/>
</dbReference>
<dbReference type="InterPro" id="IPR016066">
    <property type="entry name" value="A-D-PHexomutase_CS"/>
</dbReference>
<dbReference type="eggNOG" id="KOG2537">
    <property type="taxonomic scope" value="Eukaryota"/>
</dbReference>
<dbReference type="GO" id="GO:0004610">
    <property type="term" value="F:phosphoacetylglucosamine mutase activity"/>
    <property type="evidence" value="ECO:0007669"/>
    <property type="project" value="UniProtKB-EC"/>
</dbReference>
<keyword evidence="8" id="KW-0460">Magnesium</keyword>
<dbReference type="Pfam" id="PF02878">
    <property type="entry name" value="PGM_PMM_I"/>
    <property type="match status" value="2"/>
</dbReference>
<dbReference type="EMBL" id="KL662095">
    <property type="protein sequence ID" value="KFM23642.1"/>
    <property type="molecule type" value="Genomic_DNA"/>
</dbReference>
<evidence type="ECO:0000256" key="8">
    <source>
        <dbReference type="ARBA" id="ARBA00022842"/>
    </source>
</evidence>
<evidence type="ECO:0000313" key="19">
    <source>
        <dbReference type="Proteomes" id="UP000279271"/>
    </source>
</evidence>
<evidence type="ECO:0000256" key="6">
    <source>
        <dbReference type="ARBA" id="ARBA00022553"/>
    </source>
</evidence>
<evidence type="ECO:0000256" key="11">
    <source>
        <dbReference type="ARBA" id="ARBA00032065"/>
    </source>
</evidence>
<dbReference type="Proteomes" id="UP000279271">
    <property type="component" value="Unassembled WGS sequence"/>
</dbReference>
<dbReference type="FunFam" id="3.40.120.10:FF:000013">
    <property type="entry name" value="Phosphoacetylglucosamine mutase"/>
    <property type="match status" value="1"/>
</dbReference>
<dbReference type="OrthoDB" id="1928at2759"/>
<feature type="domain" description="Alpha-D-phosphohexomutase alpha/beta/alpha" evidence="13">
    <location>
        <begin position="126"/>
        <end position="180"/>
    </location>
</feature>
<feature type="domain" description="Phosphoacetylglucosamine mutase AMG1" evidence="15">
    <location>
        <begin position="240"/>
        <end position="316"/>
    </location>
</feature>
<dbReference type="SUPFAM" id="SSF53738">
    <property type="entry name" value="Phosphoglucomutase, first 3 domains"/>
    <property type="match status" value="4"/>
</dbReference>
<dbReference type="InterPro" id="IPR005844">
    <property type="entry name" value="A-D-PHexomutase_a/b/a-I"/>
</dbReference>
<feature type="domain" description="Phosphoacetylglucosamine mutase AMG1" evidence="14">
    <location>
        <begin position="330"/>
        <end position="479"/>
    </location>
</feature>
<dbReference type="GO" id="GO:0000287">
    <property type="term" value="F:magnesium ion binding"/>
    <property type="evidence" value="ECO:0007669"/>
    <property type="project" value="InterPro"/>
</dbReference>
<name>A0A087SD38_AUXPR</name>
<organism evidence="16 18">
    <name type="scientific">Auxenochlorella protothecoides</name>
    <name type="common">Green microalga</name>
    <name type="synonym">Chlorella protothecoides</name>
    <dbReference type="NCBI Taxonomy" id="3075"/>
    <lineage>
        <taxon>Eukaryota</taxon>
        <taxon>Viridiplantae</taxon>
        <taxon>Chlorophyta</taxon>
        <taxon>core chlorophytes</taxon>
        <taxon>Trebouxiophyceae</taxon>
        <taxon>Chlorellales</taxon>
        <taxon>Chlorellaceae</taxon>
        <taxon>Auxenochlorella</taxon>
    </lineage>
</organism>
<dbReference type="GO" id="GO:0006048">
    <property type="term" value="P:UDP-N-acetylglucosamine biosynthetic process"/>
    <property type="evidence" value="ECO:0007669"/>
    <property type="project" value="TreeGrafter"/>
</dbReference>
<dbReference type="InterPro" id="IPR049023">
    <property type="entry name" value="AMG1_II"/>
</dbReference>
<comment type="cofactor">
    <cofactor evidence="2">
        <name>Mg(2+)</name>
        <dbReference type="ChEBI" id="CHEBI:18420"/>
    </cofactor>
</comment>
<dbReference type="PROSITE" id="PS00710">
    <property type="entry name" value="PGM_PMM"/>
    <property type="match status" value="1"/>
</dbReference>
<evidence type="ECO:0000256" key="2">
    <source>
        <dbReference type="ARBA" id="ARBA00001946"/>
    </source>
</evidence>
<dbReference type="FunFam" id="3.30.310.50:FF:000003">
    <property type="entry name" value="Phosphoacetylglucosamine mutase"/>
    <property type="match status" value="1"/>
</dbReference>
<dbReference type="SUPFAM" id="SSF55957">
    <property type="entry name" value="Phosphoglucomutase, C-terminal domain"/>
    <property type="match status" value="1"/>
</dbReference>
<dbReference type="PANTHER" id="PTHR45955">
    <property type="entry name" value="PHOSPHOACETYLGLUCOSAMINE MUTASE"/>
    <property type="match status" value="1"/>
</dbReference>
<evidence type="ECO:0000313" key="17">
    <source>
        <dbReference type="EMBL" id="RMZ52088.1"/>
    </source>
</evidence>
<comment type="similarity">
    <text evidence="4">Belongs to the phosphohexose mutase family.</text>
</comment>
<dbReference type="STRING" id="3075.A0A087SD38"/>
<proteinExistence type="inferred from homology"/>
<evidence type="ECO:0000256" key="5">
    <source>
        <dbReference type="ARBA" id="ARBA00012731"/>
    </source>
</evidence>
<evidence type="ECO:0000256" key="1">
    <source>
        <dbReference type="ARBA" id="ARBA00000558"/>
    </source>
</evidence>
<dbReference type="Gene3D" id="3.30.310.50">
    <property type="entry name" value="Alpha-D-phosphohexomutase, C-terminal domain"/>
    <property type="match status" value="1"/>
</dbReference>
<dbReference type="Proteomes" id="UP000028924">
    <property type="component" value="Unassembled WGS sequence"/>
</dbReference>
<comment type="catalytic activity">
    <reaction evidence="1">
        <text>N-acetyl-alpha-D-glucosamine 1-phosphate = N-acetyl-D-glucosamine 6-phosphate</text>
        <dbReference type="Rhea" id="RHEA:23804"/>
        <dbReference type="ChEBI" id="CHEBI:57513"/>
        <dbReference type="ChEBI" id="CHEBI:57776"/>
        <dbReference type="EC" id="5.4.2.3"/>
    </reaction>
</comment>
<dbReference type="Pfam" id="PF00408">
    <property type="entry name" value="PGM_PMM_IV"/>
    <property type="match status" value="1"/>
</dbReference>
<evidence type="ECO:0000313" key="16">
    <source>
        <dbReference type="EMBL" id="KFM23642.1"/>
    </source>
</evidence>
<evidence type="ECO:0000256" key="7">
    <source>
        <dbReference type="ARBA" id="ARBA00022723"/>
    </source>
</evidence>